<gene>
    <name evidence="1" type="ORF">CLV40_14711</name>
</gene>
<name>A0A2S6GB51_9PSEU</name>
<proteinExistence type="predicted"/>
<evidence type="ECO:0000313" key="2">
    <source>
        <dbReference type="Proteomes" id="UP000239203"/>
    </source>
</evidence>
<reference evidence="1 2" key="1">
    <citation type="submission" date="2018-02" db="EMBL/GenBank/DDBJ databases">
        <title>Genomic Encyclopedia of Archaeal and Bacterial Type Strains, Phase II (KMG-II): from individual species to whole genera.</title>
        <authorList>
            <person name="Goeker M."/>
        </authorList>
    </citation>
    <scope>NUCLEOTIDE SEQUENCE [LARGE SCALE GENOMIC DNA]</scope>
    <source>
        <strain evidence="1 2">YU 961-1</strain>
    </source>
</reference>
<accession>A0A2S6GB51</accession>
<organism evidence="1 2">
    <name type="scientific">Actinokineospora auranticolor</name>
    <dbReference type="NCBI Taxonomy" id="155976"/>
    <lineage>
        <taxon>Bacteria</taxon>
        <taxon>Bacillati</taxon>
        <taxon>Actinomycetota</taxon>
        <taxon>Actinomycetes</taxon>
        <taxon>Pseudonocardiales</taxon>
        <taxon>Pseudonocardiaceae</taxon>
        <taxon>Actinokineospora</taxon>
    </lineage>
</organism>
<dbReference type="EMBL" id="PTIX01000047">
    <property type="protein sequence ID" value="PPK60826.1"/>
    <property type="molecule type" value="Genomic_DNA"/>
</dbReference>
<keyword evidence="2" id="KW-1185">Reference proteome</keyword>
<sequence>MRSNQMTLIPGGSLPSRGLAACGVQVAVRPGAWRERVATFQGTGVFTEGPNATSHNNTTVTADLTALTYARGIDFVQVESKPSAASGWRT</sequence>
<protein>
    <submittedName>
        <fullName evidence="1">Uncharacterized protein</fullName>
    </submittedName>
</protein>
<dbReference type="RefSeq" id="WP_146108415.1">
    <property type="nucleotide sequence ID" value="NZ_CP154825.1"/>
</dbReference>
<comment type="caution">
    <text evidence="1">The sequence shown here is derived from an EMBL/GenBank/DDBJ whole genome shotgun (WGS) entry which is preliminary data.</text>
</comment>
<evidence type="ECO:0000313" key="1">
    <source>
        <dbReference type="EMBL" id="PPK60826.1"/>
    </source>
</evidence>
<dbReference type="AlphaFoldDB" id="A0A2S6GB51"/>
<dbReference type="Proteomes" id="UP000239203">
    <property type="component" value="Unassembled WGS sequence"/>
</dbReference>